<protein>
    <submittedName>
        <fullName evidence="1">Uncharacterized protein</fullName>
    </submittedName>
</protein>
<dbReference type="EMBL" id="LAZR01001369">
    <property type="protein sequence ID" value="KKN45750.1"/>
    <property type="molecule type" value="Genomic_DNA"/>
</dbReference>
<gene>
    <name evidence="1" type="ORF">LCGC14_0679730</name>
</gene>
<organism evidence="1">
    <name type="scientific">marine sediment metagenome</name>
    <dbReference type="NCBI Taxonomy" id="412755"/>
    <lineage>
        <taxon>unclassified sequences</taxon>
        <taxon>metagenomes</taxon>
        <taxon>ecological metagenomes</taxon>
    </lineage>
</organism>
<sequence>MDETDRCHVEYSIKKWCRLLALGNGKQLGTLLGTLGDHLKVVITYLEGKVIRIEIPNLLKKRDNYTRDRQVTSKTLPSNLVETSKQDVDIDVEEEKEKDFDVTRTIAKENPNVKIETRPEPIASIIKRIIPPWEEKEGIDE</sequence>
<evidence type="ECO:0000313" key="1">
    <source>
        <dbReference type="EMBL" id="KKN45750.1"/>
    </source>
</evidence>
<proteinExistence type="predicted"/>
<accession>A0A0F9QNI7</accession>
<comment type="caution">
    <text evidence="1">The sequence shown here is derived from an EMBL/GenBank/DDBJ whole genome shotgun (WGS) entry which is preliminary data.</text>
</comment>
<name>A0A0F9QNI7_9ZZZZ</name>
<reference evidence="1" key="1">
    <citation type="journal article" date="2015" name="Nature">
        <title>Complex archaea that bridge the gap between prokaryotes and eukaryotes.</title>
        <authorList>
            <person name="Spang A."/>
            <person name="Saw J.H."/>
            <person name="Jorgensen S.L."/>
            <person name="Zaremba-Niedzwiedzka K."/>
            <person name="Martijn J."/>
            <person name="Lind A.E."/>
            <person name="van Eijk R."/>
            <person name="Schleper C."/>
            <person name="Guy L."/>
            <person name="Ettema T.J."/>
        </authorList>
    </citation>
    <scope>NUCLEOTIDE SEQUENCE</scope>
</reference>
<dbReference type="AlphaFoldDB" id="A0A0F9QNI7"/>